<feature type="region of interest" description="Disordered" evidence="1">
    <location>
        <begin position="1"/>
        <end position="25"/>
    </location>
</feature>
<comment type="caution">
    <text evidence="2">The sequence shown here is derived from an EMBL/GenBank/DDBJ whole genome shotgun (WGS) entry which is preliminary data.</text>
</comment>
<evidence type="ECO:0000313" key="2">
    <source>
        <dbReference type="EMBL" id="TQV96309.1"/>
    </source>
</evidence>
<evidence type="ECO:0000313" key="3">
    <source>
        <dbReference type="Proteomes" id="UP000315783"/>
    </source>
</evidence>
<sequence>MDACRHWSLDSSIRTRADPDPDTQDAPIFFPPISPTTPARQSPSTTKHGVACMPHRHGHAWACFLHSSLQLIRCKNSPMPAGGAVVPPKGQCRRNQGWLPTTAAACGIPGGGAGNPGAGFAALTRWWAVIGWRRRLAILGRRLTLRATTTTRRARSLLRRTGQGRECFFFLEKKISLYYCCRFSFFFY</sequence>
<gene>
    <name evidence="2" type="ORF">IF1G_04892</name>
</gene>
<dbReference type="Proteomes" id="UP000315783">
    <property type="component" value="Unassembled WGS sequence"/>
</dbReference>
<reference evidence="2 3" key="1">
    <citation type="journal article" date="2019" name="Appl. Microbiol. Biotechnol.">
        <title>Genome sequence of Isaria javanica and comparative genome analysis insights into family S53 peptidase evolution in fungal entomopathogens.</title>
        <authorList>
            <person name="Lin R."/>
            <person name="Zhang X."/>
            <person name="Xin B."/>
            <person name="Zou M."/>
            <person name="Gao Y."/>
            <person name="Qin F."/>
            <person name="Hu Q."/>
            <person name="Xie B."/>
            <person name="Cheng X."/>
        </authorList>
    </citation>
    <scope>NUCLEOTIDE SEQUENCE [LARGE SCALE GENOMIC DNA]</scope>
    <source>
        <strain evidence="2 3">IJ1G</strain>
    </source>
</reference>
<accession>A0A545V3L0</accession>
<proteinExistence type="predicted"/>
<evidence type="ECO:0000256" key="1">
    <source>
        <dbReference type="SAM" id="MobiDB-lite"/>
    </source>
</evidence>
<keyword evidence="3" id="KW-1185">Reference proteome</keyword>
<feature type="compositionally biased region" description="Basic and acidic residues" evidence="1">
    <location>
        <begin position="1"/>
        <end position="19"/>
    </location>
</feature>
<protein>
    <submittedName>
        <fullName evidence="2">Uncharacterized protein</fullName>
    </submittedName>
</protein>
<dbReference type="AlphaFoldDB" id="A0A545V3L0"/>
<name>A0A545V3L0_9HYPO</name>
<dbReference type="EMBL" id="SPUK01000006">
    <property type="protein sequence ID" value="TQV96309.1"/>
    <property type="molecule type" value="Genomic_DNA"/>
</dbReference>
<organism evidence="2 3">
    <name type="scientific">Cordyceps javanica</name>
    <dbReference type="NCBI Taxonomy" id="43265"/>
    <lineage>
        <taxon>Eukaryota</taxon>
        <taxon>Fungi</taxon>
        <taxon>Dikarya</taxon>
        <taxon>Ascomycota</taxon>
        <taxon>Pezizomycotina</taxon>
        <taxon>Sordariomycetes</taxon>
        <taxon>Hypocreomycetidae</taxon>
        <taxon>Hypocreales</taxon>
        <taxon>Cordycipitaceae</taxon>
        <taxon>Cordyceps</taxon>
    </lineage>
</organism>